<dbReference type="GO" id="GO:0016787">
    <property type="term" value="F:hydrolase activity"/>
    <property type="evidence" value="ECO:0007669"/>
    <property type="project" value="InterPro"/>
</dbReference>
<organism evidence="2 3">
    <name type="scientific">Seminavis robusta</name>
    <dbReference type="NCBI Taxonomy" id="568900"/>
    <lineage>
        <taxon>Eukaryota</taxon>
        <taxon>Sar</taxon>
        <taxon>Stramenopiles</taxon>
        <taxon>Ochrophyta</taxon>
        <taxon>Bacillariophyta</taxon>
        <taxon>Bacillariophyceae</taxon>
        <taxon>Bacillariophycidae</taxon>
        <taxon>Naviculales</taxon>
        <taxon>Naviculaceae</taxon>
        <taxon>Seminavis</taxon>
    </lineage>
</organism>
<dbReference type="Gene3D" id="3.60.21.10">
    <property type="match status" value="1"/>
</dbReference>
<accession>A0A9N8HDN3</accession>
<proteinExistence type="predicted"/>
<comment type="caution">
    <text evidence="2">The sequence shown here is derived from an EMBL/GenBank/DDBJ whole genome shotgun (WGS) entry which is preliminary data.</text>
</comment>
<keyword evidence="3" id="KW-1185">Reference proteome</keyword>
<evidence type="ECO:0000313" key="2">
    <source>
        <dbReference type="EMBL" id="CAB9508977.1"/>
    </source>
</evidence>
<dbReference type="PANTHER" id="PTHR12905">
    <property type="entry name" value="METALLOPHOSPHOESTERASE"/>
    <property type="match status" value="1"/>
</dbReference>
<dbReference type="AlphaFoldDB" id="A0A9N8HDN3"/>
<dbReference type="InterPro" id="IPR029052">
    <property type="entry name" value="Metallo-depent_PP-like"/>
</dbReference>
<reference evidence="2" key="1">
    <citation type="submission" date="2020-06" db="EMBL/GenBank/DDBJ databases">
        <authorList>
            <consortium name="Plant Systems Biology data submission"/>
        </authorList>
    </citation>
    <scope>NUCLEOTIDE SEQUENCE</scope>
    <source>
        <strain evidence="2">D6</strain>
    </source>
</reference>
<dbReference type="CDD" id="cd07379">
    <property type="entry name" value="MPP_239FB"/>
    <property type="match status" value="1"/>
</dbReference>
<gene>
    <name evidence="2" type="ORF">SEMRO_369_G128220.1</name>
</gene>
<dbReference type="Proteomes" id="UP001153069">
    <property type="component" value="Unassembled WGS sequence"/>
</dbReference>
<dbReference type="SUPFAM" id="SSF56300">
    <property type="entry name" value="Metallo-dependent phosphatases"/>
    <property type="match status" value="1"/>
</dbReference>
<dbReference type="InterPro" id="IPR004843">
    <property type="entry name" value="Calcineurin-like_PHP"/>
</dbReference>
<dbReference type="OrthoDB" id="630188at2759"/>
<dbReference type="EMBL" id="CAICTM010000368">
    <property type="protein sequence ID" value="CAB9508977.1"/>
    <property type="molecule type" value="Genomic_DNA"/>
</dbReference>
<protein>
    <submittedName>
        <fullName evidence="2">Metallophosphoesterase domain-containing protein 1</fullName>
    </submittedName>
</protein>
<evidence type="ECO:0000313" key="3">
    <source>
        <dbReference type="Proteomes" id="UP001153069"/>
    </source>
</evidence>
<feature type="domain" description="Calcineurin-like phosphoesterase" evidence="1">
    <location>
        <begin position="33"/>
        <end position="201"/>
    </location>
</feature>
<dbReference type="Pfam" id="PF00149">
    <property type="entry name" value="Metallophos"/>
    <property type="match status" value="1"/>
</dbReference>
<name>A0A9N8HDN3_9STRA</name>
<sequence>MRGIPGSSSSNGEDETAPAIVHQVASSAPLGITIVCISDTHNHHRSIDMPPQANLLIHAGDFTSYGREAHLRDFNEWLGELPYPYKIVVNGNHEYQAEWKLRTKAILSNAIFLKNRTVTLRFGDDKTLCIHGTDFFWPCLEPLQNGEGCLDKIPTDDLDILISHCPVKSFVDCGRGCPALERRIQRRTIQPKVVISGHEHDGRGIAVLTHDDDNSSTVFVNCATSKSMSSRVYGKQPIVLEL</sequence>
<evidence type="ECO:0000259" key="1">
    <source>
        <dbReference type="Pfam" id="PF00149"/>
    </source>
</evidence>
<dbReference type="PANTHER" id="PTHR12905:SF0">
    <property type="entry name" value="CALCINEURIN-LIKE PHOSPHOESTERASE DOMAIN-CONTAINING PROTEIN"/>
    <property type="match status" value="1"/>
</dbReference>
<dbReference type="InterPro" id="IPR051693">
    <property type="entry name" value="UPF0046_metallophosphoest"/>
</dbReference>